<dbReference type="SUPFAM" id="SSF52266">
    <property type="entry name" value="SGNH hydrolase"/>
    <property type="match status" value="1"/>
</dbReference>
<protein>
    <recommendedName>
        <fullName evidence="1">SGNH hydrolase-type esterase domain-containing protein</fullName>
    </recommendedName>
</protein>
<proteinExistence type="predicted"/>
<dbReference type="InterPro" id="IPR013830">
    <property type="entry name" value="SGNH_hydro"/>
</dbReference>
<dbReference type="Proteomes" id="UP001157974">
    <property type="component" value="Unassembled WGS sequence"/>
</dbReference>
<dbReference type="EMBL" id="JAMWBK010000001">
    <property type="protein sequence ID" value="KAJ8909131.1"/>
    <property type="molecule type" value="Genomic_DNA"/>
</dbReference>
<dbReference type="Gene3D" id="3.40.50.1110">
    <property type="entry name" value="SGNH hydrolase"/>
    <property type="match status" value="1"/>
</dbReference>
<organism evidence="2 3">
    <name type="scientific">Rhodosorus marinus</name>
    <dbReference type="NCBI Taxonomy" id="101924"/>
    <lineage>
        <taxon>Eukaryota</taxon>
        <taxon>Rhodophyta</taxon>
        <taxon>Stylonematophyceae</taxon>
        <taxon>Stylonematales</taxon>
        <taxon>Stylonemataceae</taxon>
        <taxon>Rhodosorus</taxon>
    </lineage>
</organism>
<dbReference type="PANTHER" id="PTHR30383">
    <property type="entry name" value="THIOESTERASE 1/PROTEASE 1/LYSOPHOSPHOLIPASE L1"/>
    <property type="match status" value="1"/>
</dbReference>
<keyword evidence="3" id="KW-1185">Reference proteome</keyword>
<dbReference type="InterPro" id="IPR051532">
    <property type="entry name" value="Ester_Hydrolysis_Enzymes"/>
</dbReference>
<feature type="domain" description="SGNH hydrolase-type esterase" evidence="1">
    <location>
        <begin position="157"/>
        <end position="369"/>
    </location>
</feature>
<evidence type="ECO:0000313" key="3">
    <source>
        <dbReference type="Proteomes" id="UP001157974"/>
    </source>
</evidence>
<dbReference type="GO" id="GO:0004622">
    <property type="term" value="F:phosphatidylcholine lysophospholipase activity"/>
    <property type="evidence" value="ECO:0007669"/>
    <property type="project" value="TreeGrafter"/>
</dbReference>
<dbReference type="AlphaFoldDB" id="A0AAV8V5J4"/>
<evidence type="ECO:0000259" key="1">
    <source>
        <dbReference type="Pfam" id="PF13472"/>
    </source>
</evidence>
<evidence type="ECO:0000313" key="2">
    <source>
        <dbReference type="EMBL" id="KAJ8909131.1"/>
    </source>
</evidence>
<dbReference type="PANTHER" id="PTHR30383:SF5">
    <property type="entry name" value="SGNH HYDROLASE-TYPE ESTERASE DOMAIN-CONTAINING PROTEIN"/>
    <property type="match status" value="1"/>
</dbReference>
<comment type="caution">
    <text evidence="2">The sequence shown here is derived from an EMBL/GenBank/DDBJ whole genome shotgun (WGS) entry which is preliminary data.</text>
</comment>
<sequence length="395" mass="44320">MGVRKVVLVGGAMVAGVTLAQAANLWLSYQSPPDPAGPQFGLETYKAKTSELSHQGRVLVDGVAEKYKAKKMELAEQGRNLVDGMSETYKAKSIFFREGVRAMWQSVSRPEDHAQRDDFMIALQRAVARLKGSERKVDSAESNEGPAKQAKARRILFIGDSLVQGVGCEDGNGPTLPRKVAEFLADKWKVDVSWRALGISGGDVRQLREEVLPLLQEDVTVVKSQRTRLLSEDSDKELLSRPPVDAVFLVVGLNDWKKAVRTGRSWRSFREDLHELVRDIKEICGEDCTVVLPSLPGVDFAPLFREPLRSLLRVMNGRWDEQKRYLAENLKQVHFVDKPTLKFWGTTSAEVSDEMFCNDRVHPNEKGYTKWGEYLAESLSNAFRPESKKSDIVDA</sequence>
<accession>A0AAV8V5J4</accession>
<dbReference type="InterPro" id="IPR036514">
    <property type="entry name" value="SGNH_hydro_sf"/>
</dbReference>
<reference evidence="2 3" key="1">
    <citation type="journal article" date="2023" name="Nat. Commun.">
        <title>Origin of minicircular mitochondrial genomes in red algae.</title>
        <authorList>
            <person name="Lee Y."/>
            <person name="Cho C.H."/>
            <person name="Lee Y.M."/>
            <person name="Park S.I."/>
            <person name="Yang J.H."/>
            <person name="West J.A."/>
            <person name="Bhattacharya D."/>
            <person name="Yoon H.S."/>
        </authorList>
    </citation>
    <scope>NUCLEOTIDE SEQUENCE [LARGE SCALE GENOMIC DNA]</scope>
    <source>
        <strain evidence="2 3">CCMP1338</strain>
        <tissue evidence="2">Whole cell</tissue>
    </source>
</reference>
<name>A0AAV8V5J4_9RHOD</name>
<dbReference type="Pfam" id="PF13472">
    <property type="entry name" value="Lipase_GDSL_2"/>
    <property type="match status" value="1"/>
</dbReference>
<gene>
    <name evidence="2" type="ORF">NDN08_005825</name>
</gene>